<reference evidence="2 3" key="1">
    <citation type="submission" date="2018-11" db="EMBL/GenBank/DDBJ databases">
        <authorList>
            <consortium name="Pathogen Informatics"/>
        </authorList>
    </citation>
    <scope>NUCLEOTIDE SEQUENCE [LARGE SCALE GENOMIC DNA]</scope>
</reference>
<accession>A0A3P7LKU7</accession>
<keyword evidence="3" id="KW-1185">Reference proteome</keyword>
<evidence type="ECO:0000313" key="3">
    <source>
        <dbReference type="Proteomes" id="UP000281553"/>
    </source>
</evidence>
<feature type="region of interest" description="Disordered" evidence="1">
    <location>
        <begin position="1"/>
        <end position="50"/>
    </location>
</feature>
<dbReference type="Proteomes" id="UP000281553">
    <property type="component" value="Unassembled WGS sequence"/>
</dbReference>
<proteinExistence type="predicted"/>
<protein>
    <submittedName>
        <fullName evidence="2">Uncharacterized protein</fullName>
    </submittedName>
</protein>
<sequence length="96" mass="10785">MRSESTYSSKTASLERQQSELSPGSISSSQISFDGGDDEGTSKSMDAEAVREETEKLAKAQLEKARVRFLALDFILLMMEKPKQLTECKQRQPFSF</sequence>
<dbReference type="EMBL" id="UYRU01053694">
    <property type="protein sequence ID" value="VDN12357.1"/>
    <property type="molecule type" value="Genomic_DNA"/>
</dbReference>
<evidence type="ECO:0000256" key="1">
    <source>
        <dbReference type="SAM" id="MobiDB-lite"/>
    </source>
</evidence>
<gene>
    <name evidence="2" type="ORF">DILT_LOCUS8188</name>
</gene>
<feature type="compositionally biased region" description="Low complexity" evidence="1">
    <location>
        <begin position="19"/>
        <end position="34"/>
    </location>
</feature>
<name>A0A3P7LKU7_DIBLA</name>
<feature type="compositionally biased region" description="Polar residues" evidence="1">
    <location>
        <begin position="1"/>
        <end position="16"/>
    </location>
</feature>
<evidence type="ECO:0000313" key="2">
    <source>
        <dbReference type="EMBL" id="VDN12357.1"/>
    </source>
</evidence>
<dbReference type="AlphaFoldDB" id="A0A3P7LKU7"/>
<organism evidence="2 3">
    <name type="scientific">Dibothriocephalus latus</name>
    <name type="common">Fish tapeworm</name>
    <name type="synonym">Diphyllobothrium latum</name>
    <dbReference type="NCBI Taxonomy" id="60516"/>
    <lineage>
        <taxon>Eukaryota</taxon>
        <taxon>Metazoa</taxon>
        <taxon>Spiralia</taxon>
        <taxon>Lophotrochozoa</taxon>
        <taxon>Platyhelminthes</taxon>
        <taxon>Cestoda</taxon>
        <taxon>Eucestoda</taxon>
        <taxon>Diphyllobothriidea</taxon>
        <taxon>Diphyllobothriidae</taxon>
        <taxon>Dibothriocephalus</taxon>
    </lineage>
</organism>